<proteinExistence type="inferred from homology"/>
<evidence type="ECO:0000256" key="6">
    <source>
        <dbReference type="ARBA" id="ARBA00022692"/>
    </source>
</evidence>
<dbReference type="eggNOG" id="COG1175">
    <property type="taxonomic scope" value="Bacteria"/>
</dbReference>
<organism evidence="12 13">
    <name type="scientific">Rhodoferax saidenbachensis</name>
    <dbReference type="NCBI Taxonomy" id="1484693"/>
    <lineage>
        <taxon>Bacteria</taxon>
        <taxon>Pseudomonadati</taxon>
        <taxon>Pseudomonadota</taxon>
        <taxon>Betaproteobacteria</taxon>
        <taxon>Burkholderiales</taxon>
        <taxon>Comamonadaceae</taxon>
        <taxon>Rhodoferax</taxon>
    </lineage>
</organism>
<dbReference type="Gene3D" id="1.10.3720.10">
    <property type="entry name" value="MetI-like"/>
    <property type="match status" value="1"/>
</dbReference>
<feature type="transmembrane region" description="Helical" evidence="10">
    <location>
        <begin position="209"/>
        <end position="229"/>
    </location>
</feature>
<feature type="transmembrane region" description="Helical" evidence="10">
    <location>
        <begin position="110"/>
        <end position="138"/>
    </location>
</feature>
<comment type="similarity">
    <text evidence="10">Belongs to the binding-protein-dependent transport system permease family.</text>
</comment>
<evidence type="ECO:0000256" key="9">
    <source>
        <dbReference type="ARBA" id="ARBA00040780"/>
    </source>
</evidence>
<dbReference type="STRING" id="1484693.RS694_15910"/>
<protein>
    <recommendedName>
        <fullName evidence="9">sn-glycerol-3-phosphate transport system permease protein UgpA</fullName>
    </recommendedName>
</protein>
<dbReference type="InterPro" id="IPR000515">
    <property type="entry name" value="MetI-like"/>
</dbReference>
<evidence type="ECO:0000256" key="5">
    <source>
        <dbReference type="ARBA" id="ARBA00022519"/>
    </source>
</evidence>
<evidence type="ECO:0000256" key="2">
    <source>
        <dbReference type="ARBA" id="ARBA00011557"/>
    </source>
</evidence>
<dbReference type="PANTHER" id="PTHR43227:SF9">
    <property type="entry name" value="SN-GLYCEROL-3-PHOSPHATE TRANSPORT SYSTEM PERMEASE PROTEIN UGPA"/>
    <property type="match status" value="1"/>
</dbReference>
<feature type="transmembrane region" description="Helical" evidence="10">
    <location>
        <begin position="158"/>
        <end position="180"/>
    </location>
</feature>
<feature type="domain" description="ABC transmembrane type-1" evidence="11">
    <location>
        <begin position="73"/>
        <end position="285"/>
    </location>
</feature>
<dbReference type="GO" id="GO:0055085">
    <property type="term" value="P:transmembrane transport"/>
    <property type="evidence" value="ECO:0007669"/>
    <property type="project" value="InterPro"/>
</dbReference>
<sequence length="295" mass="32721">MATEKRVVFKSAWLPWVLLAPQVAVIAIFFFWPAAQALLQSVQQSDAFGTSVQFVGLENFRNLWNDESYLESFKTTAVFSSLVAVLGLSLSLTLAIFADRVVRGSGLYRTFLIWPYAVAPAVAGVLWLFMFAPSIGIVSYGIRQLGMAWDPLLNSNHAMALIVMAAVWKQISYNFLFFLAGLQSIPKSLIEAAAMDGARPWRRFWTIQFPLLSPTTFFLLVINIVYAFFDTFAIVDAATKGGPGKDTAILVYKVYFDGFKAMDLGGSAAQSVVLMVIVVALTVVQFRFVEKKVNY</sequence>
<keyword evidence="5" id="KW-0997">Cell inner membrane</keyword>
<evidence type="ECO:0000256" key="4">
    <source>
        <dbReference type="ARBA" id="ARBA00022475"/>
    </source>
</evidence>
<reference evidence="12 13" key="1">
    <citation type="submission" date="2017-01" db="EMBL/GenBank/DDBJ databases">
        <authorList>
            <person name="Mah S.A."/>
            <person name="Swanson W.J."/>
            <person name="Moy G.W."/>
            <person name="Vacquier V.D."/>
        </authorList>
    </citation>
    <scope>NUCLEOTIDE SEQUENCE [LARGE SCALE GENOMIC DNA]</scope>
    <source>
        <strain evidence="12 13">DSM 22694</strain>
    </source>
</reference>
<dbReference type="CDD" id="cd06261">
    <property type="entry name" value="TM_PBP2"/>
    <property type="match status" value="1"/>
</dbReference>
<evidence type="ECO:0000256" key="10">
    <source>
        <dbReference type="RuleBase" id="RU363032"/>
    </source>
</evidence>
<keyword evidence="4" id="KW-1003">Cell membrane</keyword>
<keyword evidence="13" id="KW-1185">Reference proteome</keyword>
<gene>
    <name evidence="12" type="ORF">RS694_15910</name>
</gene>
<dbReference type="AlphaFoldDB" id="A0A1P8KCW4"/>
<evidence type="ECO:0000259" key="11">
    <source>
        <dbReference type="PROSITE" id="PS50928"/>
    </source>
</evidence>
<evidence type="ECO:0000313" key="13">
    <source>
        <dbReference type="Proteomes" id="UP000186110"/>
    </source>
</evidence>
<dbReference type="Proteomes" id="UP000186110">
    <property type="component" value="Chromosome"/>
</dbReference>
<evidence type="ECO:0000256" key="1">
    <source>
        <dbReference type="ARBA" id="ARBA00004429"/>
    </source>
</evidence>
<dbReference type="EMBL" id="CP019239">
    <property type="protein sequence ID" value="APW43870.1"/>
    <property type="molecule type" value="Genomic_DNA"/>
</dbReference>
<dbReference type="GO" id="GO:0005886">
    <property type="term" value="C:plasma membrane"/>
    <property type="evidence" value="ECO:0007669"/>
    <property type="project" value="UniProtKB-SubCell"/>
</dbReference>
<feature type="transmembrane region" description="Helical" evidence="10">
    <location>
        <begin position="12"/>
        <end position="32"/>
    </location>
</feature>
<evidence type="ECO:0000256" key="3">
    <source>
        <dbReference type="ARBA" id="ARBA00022448"/>
    </source>
</evidence>
<dbReference type="NCBIfam" id="NF007852">
    <property type="entry name" value="PRK10561.1"/>
    <property type="match status" value="1"/>
</dbReference>
<comment type="subcellular location">
    <subcellularLocation>
        <location evidence="1">Cell inner membrane</location>
        <topology evidence="1">Multi-pass membrane protein</topology>
    </subcellularLocation>
    <subcellularLocation>
        <location evidence="10">Cell membrane</location>
        <topology evidence="10">Multi-pass membrane protein</topology>
    </subcellularLocation>
</comment>
<dbReference type="SUPFAM" id="SSF161098">
    <property type="entry name" value="MetI-like"/>
    <property type="match status" value="1"/>
</dbReference>
<evidence type="ECO:0000256" key="7">
    <source>
        <dbReference type="ARBA" id="ARBA00022989"/>
    </source>
</evidence>
<feature type="transmembrane region" description="Helical" evidence="10">
    <location>
        <begin position="77"/>
        <end position="98"/>
    </location>
</feature>
<evidence type="ECO:0000313" key="12">
    <source>
        <dbReference type="EMBL" id="APW43870.1"/>
    </source>
</evidence>
<accession>A0A1P8KCW4</accession>
<dbReference type="KEGG" id="rsb:RS694_15910"/>
<keyword evidence="7 10" id="KW-1133">Transmembrane helix</keyword>
<dbReference type="PROSITE" id="PS50928">
    <property type="entry name" value="ABC_TM1"/>
    <property type="match status" value="1"/>
</dbReference>
<dbReference type="Pfam" id="PF00528">
    <property type="entry name" value="BPD_transp_1"/>
    <property type="match status" value="1"/>
</dbReference>
<dbReference type="PANTHER" id="PTHR43227">
    <property type="entry name" value="BLL4140 PROTEIN"/>
    <property type="match status" value="1"/>
</dbReference>
<dbReference type="RefSeq" id="WP_029709817.1">
    <property type="nucleotide sequence ID" value="NZ_CP019239.1"/>
</dbReference>
<name>A0A1P8KCW4_9BURK</name>
<keyword evidence="6 10" id="KW-0812">Transmembrane</keyword>
<keyword evidence="8 10" id="KW-0472">Membrane</keyword>
<dbReference type="InterPro" id="IPR035906">
    <property type="entry name" value="MetI-like_sf"/>
</dbReference>
<comment type="subunit">
    <text evidence="2">The complex is composed of two ATP-binding proteins (UgpC), two transmembrane proteins (UgpA and UgpE) and a solute-binding protein (UgpB).</text>
</comment>
<evidence type="ECO:0000256" key="8">
    <source>
        <dbReference type="ARBA" id="ARBA00023136"/>
    </source>
</evidence>
<feature type="transmembrane region" description="Helical" evidence="10">
    <location>
        <begin position="268"/>
        <end position="289"/>
    </location>
</feature>
<dbReference type="InterPro" id="IPR050809">
    <property type="entry name" value="UgpAE/MalFG_permease"/>
</dbReference>
<keyword evidence="3 10" id="KW-0813">Transport</keyword>